<dbReference type="Pfam" id="PF07690">
    <property type="entry name" value="MFS_1"/>
    <property type="match status" value="1"/>
</dbReference>
<protein>
    <recommendedName>
        <fullName evidence="7">Major facilitator superfamily (MFS) profile domain-containing protein</fullName>
    </recommendedName>
</protein>
<evidence type="ECO:0000256" key="2">
    <source>
        <dbReference type="ARBA" id="ARBA00022989"/>
    </source>
</evidence>
<evidence type="ECO:0000256" key="3">
    <source>
        <dbReference type="ARBA" id="ARBA00023136"/>
    </source>
</evidence>
<accession>A0A455UF08</accession>
<feature type="transmembrane region" description="Helical" evidence="4">
    <location>
        <begin position="101"/>
        <end position="121"/>
    </location>
</feature>
<keyword evidence="1 4" id="KW-0812">Transmembrane</keyword>
<proteinExistence type="predicted"/>
<sequence length="131" mass="13642">MTSFLPTKGSPLSLSIGFGLSAVLACGLFLISHVLWAGLLTLACLSGAILANGVCTQVVLQTQVPESVRGKVLSLYTMIFRGLPAMGAMAAGLIAENTSNRVIFGLSPPIVAMLLVLLVALNKDRKKLSDS</sequence>
<feature type="transmembrane region" description="Helical" evidence="4">
    <location>
        <begin position="12"/>
        <end position="31"/>
    </location>
</feature>
<dbReference type="Proteomes" id="UP000320231">
    <property type="component" value="Chromosome"/>
</dbReference>
<dbReference type="KEGG" id="hsr:HSBAA_61780"/>
<feature type="transmembrane region" description="Helical" evidence="4">
    <location>
        <begin position="37"/>
        <end position="60"/>
    </location>
</feature>
<dbReference type="EMBL" id="AP019514">
    <property type="protein sequence ID" value="BBI64872.1"/>
    <property type="molecule type" value="Genomic_DNA"/>
</dbReference>
<keyword evidence="2 4" id="KW-1133">Transmembrane helix</keyword>
<evidence type="ECO:0008006" key="7">
    <source>
        <dbReference type="Google" id="ProtNLM"/>
    </source>
</evidence>
<organism evidence="5 6">
    <name type="scientific">Vreelandella sulfidaeris</name>
    <dbReference type="NCBI Taxonomy" id="115553"/>
    <lineage>
        <taxon>Bacteria</taxon>
        <taxon>Pseudomonadati</taxon>
        <taxon>Pseudomonadota</taxon>
        <taxon>Gammaproteobacteria</taxon>
        <taxon>Oceanospirillales</taxon>
        <taxon>Halomonadaceae</taxon>
        <taxon>Vreelandella</taxon>
    </lineage>
</organism>
<dbReference type="Gene3D" id="1.20.1250.20">
    <property type="entry name" value="MFS general substrate transporter like domains"/>
    <property type="match status" value="1"/>
</dbReference>
<evidence type="ECO:0000313" key="5">
    <source>
        <dbReference type="EMBL" id="BBI64872.1"/>
    </source>
</evidence>
<dbReference type="InterPro" id="IPR036259">
    <property type="entry name" value="MFS_trans_sf"/>
</dbReference>
<dbReference type="AlphaFoldDB" id="A0A455UF08"/>
<keyword evidence="3 4" id="KW-0472">Membrane</keyword>
<evidence type="ECO:0000313" key="6">
    <source>
        <dbReference type="Proteomes" id="UP000320231"/>
    </source>
</evidence>
<dbReference type="InterPro" id="IPR011701">
    <property type="entry name" value="MFS"/>
</dbReference>
<gene>
    <name evidence="5" type="ORF">HSBAA_61780</name>
</gene>
<name>A0A455UF08_9GAMM</name>
<evidence type="ECO:0000256" key="1">
    <source>
        <dbReference type="ARBA" id="ARBA00022692"/>
    </source>
</evidence>
<dbReference type="GO" id="GO:0022857">
    <property type="term" value="F:transmembrane transporter activity"/>
    <property type="evidence" value="ECO:0007669"/>
    <property type="project" value="InterPro"/>
</dbReference>
<evidence type="ECO:0000256" key="4">
    <source>
        <dbReference type="SAM" id="Phobius"/>
    </source>
</evidence>
<feature type="transmembrane region" description="Helical" evidence="4">
    <location>
        <begin position="72"/>
        <end position="95"/>
    </location>
</feature>
<reference evidence="5 6" key="1">
    <citation type="journal article" date="2019" name="Microbiol. Resour. Announc.">
        <title>Complete Genome Sequence of Halomonas sulfidaeris Strain Esulfide1 Isolated from a Metal Sulfide Rock at a Depth of 2,200 Meters, Obtained Using Nanopore Sequencing.</title>
        <authorList>
            <person name="Saito M."/>
            <person name="Nishigata A."/>
            <person name="Galipon J."/>
            <person name="Arakawa K."/>
        </authorList>
    </citation>
    <scope>NUCLEOTIDE SEQUENCE [LARGE SCALE GENOMIC DNA]</scope>
    <source>
        <strain evidence="5 6">ATCC BAA-803</strain>
    </source>
</reference>
<dbReference type="SUPFAM" id="SSF103473">
    <property type="entry name" value="MFS general substrate transporter"/>
    <property type="match status" value="1"/>
</dbReference>